<sequence>MTSSVVLNEQVLYVIFTMVNEQQKYPVGDELSLDTRSPWNMAGVCKDWRRAICANPSFWTRFELNATPGPCSSRTKCHHDVDLTRCQRQLELSQPLPLTLYLFHTRRCAPLFSLVRALGEHAQRWQDAYVYLPQLEVDDEVGIQFAGLLPCKPGPHFANLRSLEHLAGGDAGPGAQLGPAFTSGSLPKLITLRITHYSPPSPLDTEMLRNSPRYPWSRLQELELCDYNDYPEDLLNVLQQCSGLGSFTLTAGSHFDGDNNWYDNVSQRGSVVMKSLITLDVTLPCCIWEGTYETLHALSLPNLQNFRFSGVSHPWDHPTNEQDFSRLLAHWGCKLRYFEMDAPRQAENDYGEGELWFPSFLHLDVFEELEQLVLTNDCWQWATVELEEDSDQESPSPDSVRPWRGAWQFATCDDILQRLMNSVDGHAPLFPKVKVLRMNDTRFDPYLLLDVTRERTAQGEGSDYASLRRVEIDYFVSNTSENRRFQQAQSEVVDEYAKALTEGLATTSETHSQGARPSLEVVYDPRRFETILLANRVSKPFPG</sequence>
<organism evidence="1 2">
    <name type="scientific">Pterulicium gracile</name>
    <dbReference type="NCBI Taxonomy" id="1884261"/>
    <lineage>
        <taxon>Eukaryota</taxon>
        <taxon>Fungi</taxon>
        <taxon>Dikarya</taxon>
        <taxon>Basidiomycota</taxon>
        <taxon>Agaricomycotina</taxon>
        <taxon>Agaricomycetes</taxon>
        <taxon>Agaricomycetidae</taxon>
        <taxon>Agaricales</taxon>
        <taxon>Pleurotineae</taxon>
        <taxon>Pterulaceae</taxon>
        <taxon>Pterulicium</taxon>
    </lineage>
</organism>
<dbReference type="SUPFAM" id="SSF81383">
    <property type="entry name" value="F-box domain"/>
    <property type="match status" value="1"/>
</dbReference>
<evidence type="ECO:0000313" key="2">
    <source>
        <dbReference type="Proteomes" id="UP000305067"/>
    </source>
</evidence>
<accession>A0A5C3QX31</accession>
<evidence type="ECO:0008006" key="3">
    <source>
        <dbReference type="Google" id="ProtNLM"/>
    </source>
</evidence>
<dbReference type="AlphaFoldDB" id="A0A5C3QX31"/>
<name>A0A5C3QX31_9AGAR</name>
<dbReference type="InterPro" id="IPR036047">
    <property type="entry name" value="F-box-like_dom_sf"/>
</dbReference>
<gene>
    <name evidence="1" type="ORF">BDV98DRAFT_561494</name>
</gene>
<protein>
    <recommendedName>
        <fullName evidence="3">F-box domain-containing protein</fullName>
    </recommendedName>
</protein>
<dbReference type="InterPro" id="IPR032675">
    <property type="entry name" value="LRR_dom_sf"/>
</dbReference>
<dbReference type="Gene3D" id="3.80.10.10">
    <property type="entry name" value="Ribonuclease Inhibitor"/>
    <property type="match status" value="1"/>
</dbReference>
<dbReference type="Proteomes" id="UP000305067">
    <property type="component" value="Unassembled WGS sequence"/>
</dbReference>
<keyword evidence="2" id="KW-1185">Reference proteome</keyword>
<proteinExistence type="predicted"/>
<evidence type="ECO:0000313" key="1">
    <source>
        <dbReference type="EMBL" id="TFL05111.1"/>
    </source>
</evidence>
<dbReference type="EMBL" id="ML178817">
    <property type="protein sequence ID" value="TFL05111.1"/>
    <property type="molecule type" value="Genomic_DNA"/>
</dbReference>
<reference evidence="1 2" key="1">
    <citation type="journal article" date="2019" name="Nat. Ecol. Evol.">
        <title>Megaphylogeny resolves global patterns of mushroom evolution.</title>
        <authorList>
            <person name="Varga T."/>
            <person name="Krizsan K."/>
            <person name="Foldi C."/>
            <person name="Dima B."/>
            <person name="Sanchez-Garcia M."/>
            <person name="Sanchez-Ramirez S."/>
            <person name="Szollosi G.J."/>
            <person name="Szarkandi J.G."/>
            <person name="Papp V."/>
            <person name="Albert L."/>
            <person name="Andreopoulos W."/>
            <person name="Angelini C."/>
            <person name="Antonin V."/>
            <person name="Barry K.W."/>
            <person name="Bougher N.L."/>
            <person name="Buchanan P."/>
            <person name="Buyck B."/>
            <person name="Bense V."/>
            <person name="Catcheside P."/>
            <person name="Chovatia M."/>
            <person name="Cooper J."/>
            <person name="Damon W."/>
            <person name="Desjardin D."/>
            <person name="Finy P."/>
            <person name="Geml J."/>
            <person name="Haridas S."/>
            <person name="Hughes K."/>
            <person name="Justo A."/>
            <person name="Karasinski D."/>
            <person name="Kautmanova I."/>
            <person name="Kiss B."/>
            <person name="Kocsube S."/>
            <person name="Kotiranta H."/>
            <person name="LaButti K.M."/>
            <person name="Lechner B.E."/>
            <person name="Liimatainen K."/>
            <person name="Lipzen A."/>
            <person name="Lukacs Z."/>
            <person name="Mihaltcheva S."/>
            <person name="Morgado L.N."/>
            <person name="Niskanen T."/>
            <person name="Noordeloos M.E."/>
            <person name="Ohm R.A."/>
            <person name="Ortiz-Santana B."/>
            <person name="Ovrebo C."/>
            <person name="Racz N."/>
            <person name="Riley R."/>
            <person name="Savchenko A."/>
            <person name="Shiryaev A."/>
            <person name="Soop K."/>
            <person name="Spirin V."/>
            <person name="Szebenyi C."/>
            <person name="Tomsovsky M."/>
            <person name="Tulloss R.E."/>
            <person name="Uehling J."/>
            <person name="Grigoriev I.V."/>
            <person name="Vagvolgyi C."/>
            <person name="Papp T."/>
            <person name="Martin F.M."/>
            <person name="Miettinen O."/>
            <person name="Hibbett D.S."/>
            <person name="Nagy L.G."/>
        </authorList>
    </citation>
    <scope>NUCLEOTIDE SEQUENCE [LARGE SCALE GENOMIC DNA]</scope>
    <source>
        <strain evidence="1 2">CBS 309.79</strain>
    </source>
</reference>